<dbReference type="AlphaFoldDB" id="A0A1T4SHI8"/>
<dbReference type="STRING" id="225324.SAMN02745126_04678"/>
<evidence type="ECO:0000313" key="3">
    <source>
        <dbReference type="EMBL" id="SKA27616.1"/>
    </source>
</evidence>
<dbReference type="CDD" id="cd00291">
    <property type="entry name" value="SirA_YedF_YeeD"/>
    <property type="match status" value="1"/>
</dbReference>
<evidence type="ECO:0000313" key="4">
    <source>
        <dbReference type="Proteomes" id="UP000190092"/>
    </source>
</evidence>
<evidence type="ECO:0000259" key="2">
    <source>
        <dbReference type="Pfam" id="PF01206"/>
    </source>
</evidence>
<dbReference type="InterPro" id="IPR001455">
    <property type="entry name" value="TusA-like"/>
</dbReference>
<sequence length="75" mass="8328">MTDTLEYDATGLLCPLPVLRANRKLRELPVGGLLTVRATDPAAEQDFPAYCKQTGHELVSTSREGEVLVFVIRKR</sequence>
<protein>
    <submittedName>
        <fullName evidence="3">tRNA 2-thiouridine synthesizing protein A</fullName>
    </submittedName>
</protein>
<reference evidence="4" key="1">
    <citation type="submission" date="2017-02" db="EMBL/GenBank/DDBJ databases">
        <authorList>
            <person name="Varghese N."/>
            <person name="Submissions S."/>
        </authorList>
    </citation>
    <scope>NUCLEOTIDE SEQUENCE [LARGE SCALE GENOMIC DNA]</scope>
    <source>
        <strain evidence="4">ATCC 27094</strain>
    </source>
</reference>
<dbReference type="RefSeq" id="WP_085936382.1">
    <property type="nucleotide sequence ID" value="NZ_FUWJ01000008.1"/>
</dbReference>
<evidence type="ECO:0000256" key="1">
    <source>
        <dbReference type="ARBA" id="ARBA00008984"/>
    </source>
</evidence>
<dbReference type="PANTHER" id="PTHR33279">
    <property type="entry name" value="SULFUR CARRIER PROTEIN YEDF-RELATED"/>
    <property type="match status" value="1"/>
</dbReference>
<feature type="domain" description="UPF0033" evidence="2">
    <location>
        <begin position="6"/>
        <end position="74"/>
    </location>
</feature>
<dbReference type="Pfam" id="PF01206">
    <property type="entry name" value="TusA"/>
    <property type="match status" value="1"/>
</dbReference>
<dbReference type="EMBL" id="FUWJ01000008">
    <property type="protein sequence ID" value="SKA27616.1"/>
    <property type="molecule type" value="Genomic_DNA"/>
</dbReference>
<organism evidence="3 4">
    <name type="scientific">Enhydrobacter aerosaccus</name>
    <dbReference type="NCBI Taxonomy" id="225324"/>
    <lineage>
        <taxon>Bacteria</taxon>
        <taxon>Pseudomonadati</taxon>
        <taxon>Pseudomonadota</taxon>
        <taxon>Alphaproteobacteria</taxon>
        <taxon>Hyphomicrobiales</taxon>
        <taxon>Enhydrobacter</taxon>
    </lineage>
</organism>
<dbReference type="SUPFAM" id="SSF64307">
    <property type="entry name" value="SirA-like"/>
    <property type="match status" value="1"/>
</dbReference>
<dbReference type="OrthoDB" id="9797551at2"/>
<comment type="similarity">
    <text evidence="1">Belongs to the sulfur carrier protein TusA family.</text>
</comment>
<gene>
    <name evidence="3" type="ORF">SAMN02745126_04678</name>
</gene>
<name>A0A1T4SHI8_9HYPH</name>
<dbReference type="PANTHER" id="PTHR33279:SF6">
    <property type="entry name" value="SULFUR CARRIER PROTEIN YEDF-RELATED"/>
    <property type="match status" value="1"/>
</dbReference>
<dbReference type="InterPro" id="IPR036868">
    <property type="entry name" value="TusA-like_sf"/>
</dbReference>
<dbReference type="Proteomes" id="UP000190092">
    <property type="component" value="Unassembled WGS sequence"/>
</dbReference>
<dbReference type="Gene3D" id="3.30.110.40">
    <property type="entry name" value="TusA-like domain"/>
    <property type="match status" value="1"/>
</dbReference>
<keyword evidence="4" id="KW-1185">Reference proteome</keyword>
<proteinExistence type="inferred from homology"/>
<accession>A0A1T4SHI8</accession>